<dbReference type="AlphaFoldDB" id="A0A328BKQ7"/>
<protein>
    <recommendedName>
        <fullName evidence="2">Ice-binding protein C-terminal domain-containing protein</fullName>
    </recommendedName>
</protein>
<feature type="domain" description="Ice-binding protein C-terminal" evidence="2">
    <location>
        <begin position="217"/>
        <end position="242"/>
    </location>
</feature>
<keyword evidence="1" id="KW-0732">Signal</keyword>
<dbReference type="EMBL" id="QFYS01000003">
    <property type="protein sequence ID" value="RAK66524.1"/>
    <property type="molecule type" value="Genomic_DNA"/>
</dbReference>
<feature type="signal peptide" evidence="1">
    <location>
        <begin position="1"/>
        <end position="26"/>
    </location>
</feature>
<keyword evidence="4" id="KW-1185">Reference proteome</keyword>
<dbReference type="RefSeq" id="WP_111275832.1">
    <property type="nucleotide sequence ID" value="NZ_QFYS01000003.1"/>
</dbReference>
<comment type="caution">
    <text evidence="3">The sequence shown here is derived from an EMBL/GenBank/DDBJ whole genome shotgun (WGS) entry which is preliminary data.</text>
</comment>
<evidence type="ECO:0000313" key="3">
    <source>
        <dbReference type="EMBL" id="RAK66524.1"/>
    </source>
</evidence>
<proteinExistence type="predicted"/>
<evidence type="ECO:0000259" key="2">
    <source>
        <dbReference type="Pfam" id="PF07589"/>
    </source>
</evidence>
<dbReference type="Proteomes" id="UP000249524">
    <property type="component" value="Unassembled WGS sequence"/>
</dbReference>
<dbReference type="Pfam" id="PF07589">
    <property type="entry name" value="PEP-CTERM"/>
    <property type="match status" value="1"/>
</dbReference>
<dbReference type="NCBIfam" id="TIGR02595">
    <property type="entry name" value="PEP_CTERM"/>
    <property type="match status" value="1"/>
</dbReference>
<organism evidence="3 4">
    <name type="scientific">Phenylobacterium kunshanense</name>
    <dbReference type="NCBI Taxonomy" id="1445034"/>
    <lineage>
        <taxon>Bacteria</taxon>
        <taxon>Pseudomonadati</taxon>
        <taxon>Pseudomonadota</taxon>
        <taxon>Alphaproteobacteria</taxon>
        <taxon>Caulobacterales</taxon>
        <taxon>Caulobacteraceae</taxon>
        <taxon>Phenylobacterium</taxon>
    </lineage>
</organism>
<dbReference type="InterPro" id="IPR013424">
    <property type="entry name" value="Ice-binding_C"/>
</dbReference>
<gene>
    <name evidence="3" type="ORF">DJ019_09805</name>
</gene>
<feature type="chain" id="PRO_5016448995" description="Ice-binding protein C-terminal domain-containing protein" evidence="1">
    <location>
        <begin position="27"/>
        <end position="248"/>
    </location>
</feature>
<evidence type="ECO:0000313" key="4">
    <source>
        <dbReference type="Proteomes" id="UP000249524"/>
    </source>
</evidence>
<reference evidence="3 4" key="1">
    <citation type="submission" date="2018-05" db="EMBL/GenBank/DDBJ databases">
        <authorList>
            <person name="Lanie J.A."/>
            <person name="Ng W.-L."/>
            <person name="Kazmierczak K.M."/>
            <person name="Andrzejewski T.M."/>
            <person name="Davidsen T.M."/>
            <person name="Wayne K.J."/>
            <person name="Tettelin H."/>
            <person name="Glass J.I."/>
            <person name="Rusch D."/>
            <person name="Podicherti R."/>
            <person name="Tsui H.-C.T."/>
            <person name="Winkler M.E."/>
        </authorList>
    </citation>
    <scope>NUCLEOTIDE SEQUENCE [LARGE SCALE GENOMIC DNA]</scope>
    <source>
        <strain evidence="3 4">BUT-10</strain>
    </source>
</reference>
<dbReference type="OrthoDB" id="8775303at2"/>
<name>A0A328BKQ7_9CAUL</name>
<sequence length="248" mass="25683">MNALTKILAASAAALSIGAIAAPANAGVYLDFADSNSGATFTWTRDADTIGGDLLASGQVMLNIFDNTLTDGPLSILANFNLEGRDDTTGTLNAQLQYEQWEVAGQFSFTADSDFSYNGTDYAAGTNLLSAVFTGADFGGAGNRGFFLAQKGLAGAQVNFSSDILSQAAQYTMDTFSFNLSQAIPNFNITGCNTPLSICDASIESNGGNIRGTFSAAIPEPGTWALMILGFGGAGAMLRSRRQSLVAA</sequence>
<accession>A0A328BKQ7</accession>
<dbReference type="NCBIfam" id="NF035944">
    <property type="entry name" value="PEPxxWA-CTERM"/>
    <property type="match status" value="1"/>
</dbReference>
<evidence type="ECO:0000256" key="1">
    <source>
        <dbReference type="SAM" id="SignalP"/>
    </source>
</evidence>